<accession>A0A1T2L791</accession>
<comment type="caution">
    <text evidence="2">The sequence shown here is derived from an EMBL/GenBank/DDBJ whole genome shotgun (WGS) entry which is preliminary data.</text>
</comment>
<dbReference type="Gene3D" id="1.10.3210.10">
    <property type="entry name" value="Hypothetical protein af1432"/>
    <property type="match status" value="1"/>
</dbReference>
<dbReference type="AlphaFoldDB" id="A0A1T2L791"/>
<dbReference type="SUPFAM" id="SSF109604">
    <property type="entry name" value="HD-domain/PDEase-like"/>
    <property type="match status" value="1"/>
</dbReference>
<evidence type="ECO:0000313" key="2">
    <source>
        <dbReference type="EMBL" id="OOZ40951.1"/>
    </source>
</evidence>
<dbReference type="Proteomes" id="UP000191110">
    <property type="component" value="Unassembled WGS sequence"/>
</dbReference>
<dbReference type="InterPro" id="IPR052340">
    <property type="entry name" value="RNase_Y/CdgJ"/>
</dbReference>
<sequence>MAECVASDVGLSAAILKTINSPYYGLSRMISDIQQAVMLLGTRSVANLVATHEIRHAMNQKSCISHERFWDEATDVAKTMVYIGKKTDQKVQFEELYAVGLFHDCGIPAMANRFDDYKSLLIEANEKHDATISELEEERYNTNHAVVGYFIANSWDLPRGLCELILRHHEEDALDQSSDEAFVTMYSILKMAENIVERTRRFHSNSEWLWVKDGVLEALGLTSLDYSDLEDDVSEFVLV</sequence>
<dbReference type="PANTHER" id="PTHR33525">
    <property type="match status" value="1"/>
</dbReference>
<protein>
    <recommendedName>
        <fullName evidence="1">HDOD domain-containing protein</fullName>
    </recommendedName>
</protein>
<feature type="domain" description="HDOD" evidence="1">
    <location>
        <begin position="1"/>
        <end position="171"/>
    </location>
</feature>
<dbReference type="Pfam" id="PF08668">
    <property type="entry name" value="HDOD"/>
    <property type="match status" value="1"/>
</dbReference>
<dbReference type="OrthoDB" id="9784953at2"/>
<dbReference type="PROSITE" id="PS51833">
    <property type="entry name" value="HDOD"/>
    <property type="match status" value="1"/>
</dbReference>
<proteinExistence type="predicted"/>
<evidence type="ECO:0000313" key="3">
    <source>
        <dbReference type="Proteomes" id="UP000191110"/>
    </source>
</evidence>
<dbReference type="EMBL" id="MPRL01000015">
    <property type="protein sequence ID" value="OOZ40951.1"/>
    <property type="molecule type" value="Genomic_DNA"/>
</dbReference>
<evidence type="ECO:0000259" key="1">
    <source>
        <dbReference type="PROSITE" id="PS51833"/>
    </source>
</evidence>
<gene>
    <name evidence="2" type="ORF">BOW53_05320</name>
</gene>
<reference evidence="2 3" key="1">
    <citation type="submission" date="2016-11" db="EMBL/GenBank/DDBJ databases">
        <title>Mixed transmission modes and dynamic genome evolution in an obligate animal-bacterial symbiosis.</title>
        <authorList>
            <person name="Russell S.L."/>
            <person name="Corbett-Detig R.B."/>
            <person name="Cavanaugh C.M."/>
        </authorList>
    </citation>
    <scope>NUCLEOTIDE SEQUENCE [LARGE SCALE GENOMIC DNA]</scope>
    <source>
        <strain evidence="2">Sveles-Q1</strain>
    </source>
</reference>
<keyword evidence="3" id="KW-1185">Reference proteome</keyword>
<dbReference type="InterPro" id="IPR013976">
    <property type="entry name" value="HDOD"/>
</dbReference>
<organism evidence="2 3">
    <name type="scientific">Solemya pervernicosa gill symbiont</name>
    <dbReference type="NCBI Taxonomy" id="642797"/>
    <lineage>
        <taxon>Bacteria</taxon>
        <taxon>Pseudomonadati</taxon>
        <taxon>Pseudomonadota</taxon>
        <taxon>Gammaproteobacteria</taxon>
        <taxon>sulfur-oxidizing symbionts</taxon>
    </lineage>
</organism>
<name>A0A1T2L791_9GAMM</name>
<dbReference type="PANTHER" id="PTHR33525:SF6">
    <property type="entry name" value="HDOD DOMAIN-CONTAINING PROTEIN"/>
    <property type="match status" value="1"/>
</dbReference>